<keyword evidence="1" id="KW-0732">Signal</keyword>
<organism evidence="2 3">
    <name type="scientific">Caenorhabditis elegans</name>
    <dbReference type="NCBI Taxonomy" id="6239"/>
    <lineage>
        <taxon>Eukaryota</taxon>
        <taxon>Metazoa</taxon>
        <taxon>Ecdysozoa</taxon>
        <taxon>Nematoda</taxon>
        <taxon>Chromadorea</taxon>
        <taxon>Rhabditida</taxon>
        <taxon>Rhabditina</taxon>
        <taxon>Rhabditomorpha</taxon>
        <taxon>Rhabditoidea</taxon>
        <taxon>Rhabditidae</taxon>
        <taxon>Peloderinae</taxon>
        <taxon>Caenorhabditis</taxon>
    </lineage>
</organism>
<feature type="signal peptide" evidence="1">
    <location>
        <begin position="1"/>
        <end position="16"/>
    </location>
</feature>
<dbReference type="CTD" id="171667"/>
<sequence>MHFFLRLVFLIYGLQALTKFRFTGEFKCKHKFLRSHVVVYEDDEVFDNVISKHHYVFHTNAPHMYLVEAEDTNDGLPKFLDSYFELYMIIVHDCTDNGKYKLLTVDLGSYYIKDGQYDETRNIDLNNAGEWTNEVIGTKAMVMSKIFIFNV</sequence>
<dbReference type="PhylomeDB" id="Q9BL87"/>
<evidence type="ECO:0000256" key="1">
    <source>
        <dbReference type="SAM" id="SignalP"/>
    </source>
</evidence>
<dbReference type="EMBL" id="BX284601">
    <property type="protein sequence ID" value="CCD73409.1"/>
    <property type="molecule type" value="Genomic_DNA"/>
</dbReference>
<evidence type="ECO:0000313" key="4">
    <source>
        <dbReference type="WormBase" id="Y18H1A.8a"/>
    </source>
</evidence>
<keyword evidence="3" id="KW-1185">Reference proteome</keyword>
<dbReference type="FunCoup" id="Q9BL87">
    <property type="interactions" value="129"/>
</dbReference>
<dbReference type="UCSC" id="Y18H1A.8">
    <property type="organism name" value="c. elegans"/>
</dbReference>
<dbReference type="HOGENOM" id="CLU_141211_0_0_1"/>
<evidence type="ECO:0000313" key="3">
    <source>
        <dbReference type="Proteomes" id="UP000001940"/>
    </source>
</evidence>
<dbReference type="AlphaFoldDB" id="Q9BL87"/>
<dbReference type="InParanoid" id="Q9BL87"/>
<dbReference type="AGR" id="WB:WBGene00021212"/>
<dbReference type="GeneID" id="171667"/>
<dbReference type="PANTHER" id="PTHR21479">
    <property type="match status" value="1"/>
</dbReference>
<dbReference type="OrthoDB" id="10532029at2759"/>
<dbReference type="Bgee" id="WBGene00021212">
    <property type="expression patterns" value="Expressed in larva and 3 other cell types or tissues"/>
</dbReference>
<protein>
    <submittedName>
        <fullName evidence="2">TransThyretin-Related family domain</fullName>
    </submittedName>
</protein>
<dbReference type="PANTHER" id="PTHR21479:SF25">
    <property type="entry name" value="APYRASE-RELATED"/>
    <property type="match status" value="1"/>
</dbReference>
<feature type="chain" id="PRO_5004324728" evidence="1">
    <location>
        <begin position="17"/>
        <end position="151"/>
    </location>
</feature>
<dbReference type="eggNOG" id="ENOG502TJ60">
    <property type="taxonomic scope" value="Eukaryota"/>
</dbReference>
<dbReference type="RefSeq" id="NP_490777.2">
    <property type="nucleotide sequence ID" value="NM_058376.2"/>
</dbReference>
<reference evidence="2 3" key="1">
    <citation type="journal article" date="1998" name="Science">
        <title>Genome sequence of the nematode C. elegans: a platform for investigating biology.</title>
        <authorList>
            <consortium name="The C. elegans sequencing consortium"/>
            <person name="Sulson J.E."/>
            <person name="Waterston R."/>
        </authorList>
    </citation>
    <scope>NUCLEOTIDE SEQUENCE [LARGE SCALE GENOMIC DNA]</scope>
    <source>
        <strain evidence="2 3">Bristol N2</strain>
    </source>
</reference>
<accession>Q9BL87</accession>
<name>Q9BL87_CAEEL</name>
<dbReference type="STRING" id="6239.Y18H1A.8a.1"/>
<dbReference type="PaxDb" id="6239-Y18H1A.8"/>
<dbReference type="OMA" id="YDETRNI"/>
<gene>
    <name evidence="2" type="ORF">CELE_Y18H1A.8</name>
    <name evidence="2 4" type="ORF">Y18H1A.8</name>
</gene>
<proteinExistence type="predicted"/>
<evidence type="ECO:0000313" key="2">
    <source>
        <dbReference type="EMBL" id="CCD73409.1"/>
    </source>
</evidence>
<dbReference type="Proteomes" id="UP000001940">
    <property type="component" value="Chromosome I"/>
</dbReference>
<dbReference type="ExpressionAtlas" id="Q9BL87">
    <property type="expression patterns" value="baseline and differential"/>
</dbReference>
<dbReference type="WormBase" id="Y18H1A.8a">
    <property type="protein sequence ID" value="CE30211"/>
    <property type="gene ID" value="WBGene00021212"/>
</dbReference>